<sequence>MTLYPFSRIRNVILAEYLDRVEPIRQKYLHDDHCGSRCPCHRNPILEEQFKVSRYEDYQKEIDPIHTKMMGLLEQARGAQCQR</sequence>
<protein>
    <submittedName>
        <fullName evidence="1">Uncharacterized protein</fullName>
    </submittedName>
</protein>
<comment type="caution">
    <text evidence="1">The sequence shown here is derived from an EMBL/GenBank/DDBJ whole genome shotgun (WGS) entry which is preliminary data.</text>
</comment>
<reference evidence="1" key="1">
    <citation type="journal article" date="2015" name="Nature">
        <title>Complex archaea that bridge the gap between prokaryotes and eukaryotes.</title>
        <authorList>
            <person name="Spang A."/>
            <person name="Saw J.H."/>
            <person name="Jorgensen S.L."/>
            <person name="Zaremba-Niedzwiedzka K."/>
            <person name="Martijn J."/>
            <person name="Lind A.E."/>
            <person name="van Eijk R."/>
            <person name="Schleper C."/>
            <person name="Guy L."/>
            <person name="Ettema T.J."/>
        </authorList>
    </citation>
    <scope>NUCLEOTIDE SEQUENCE</scope>
</reference>
<name>A0A0F9NRQ7_9ZZZZ</name>
<dbReference type="AlphaFoldDB" id="A0A0F9NRQ7"/>
<evidence type="ECO:0000313" key="1">
    <source>
        <dbReference type="EMBL" id="KKN14752.1"/>
    </source>
</evidence>
<gene>
    <name evidence="1" type="ORF">LCGC14_0993050</name>
</gene>
<accession>A0A0F9NRQ7</accession>
<dbReference type="EMBL" id="LAZR01003787">
    <property type="protein sequence ID" value="KKN14752.1"/>
    <property type="molecule type" value="Genomic_DNA"/>
</dbReference>
<proteinExistence type="predicted"/>
<organism evidence="1">
    <name type="scientific">marine sediment metagenome</name>
    <dbReference type="NCBI Taxonomy" id="412755"/>
    <lineage>
        <taxon>unclassified sequences</taxon>
        <taxon>metagenomes</taxon>
        <taxon>ecological metagenomes</taxon>
    </lineage>
</organism>